<keyword evidence="3" id="KW-1185">Reference proteome</keyword>
<dbReference type="PANTHER" id="PTHR12994:SF17">
    <property type="entry name" value="LD30995P"/>
    <property type="match status" value="1"/>
</dbReference>
<accession>A0AAV2HHH4</accession>
<organism evidence="2 3">
    <name type="scientific">Lymnaea stagnalis</name>
    <name type="common">Great pond snail</name>
    <name type="synonym">Helix stagnalis</name>
    <dbReference type="NCBI Taxonomy" id="6523"/>
    <lineage>
        <taxon>Eukaryota</taxon>
        <taxon>Metazoa</taxon>
        <taxon>Spiralia</taxon>
        <taxon>Lophotrochozoa</taxon>
        <taxon>Mollusca</taxon>
        <taxon>Gastropoda</taxon>
        <taxon>Heterobranchia</taxon>
        <taxon>Euthyneura</taxon>
        <taxon>Panpulmonata</taxon>
        <taxon>Hygrophila</taxon>
        <taxon>Lymnaeoidea</taxon>
        <taxon>Lymnaeidae</taxon>
        <taxon>Lymnaea</taxon>
    </lineage>
</organism>
<dbReference type="Pfam" id="PF03577">
    <property type="entry name" value="Peptidase_C69"/>
    <property type="match status" value="1"/>
</dbReference>
<dbReference type="EMBL" id="CAXITT010000144">
    <property type="protein sequence ID" value="CAL1533494.1"/>
    <property type="molecule type" value="Genomic_DNA"/>
</dbReference>
<reference evidence="2 3" key="1">
    <citation type="submission" date="2024-04" db="EMBL/GenBank/DDBJ databases">
        <authorList>
            <consortium name="Genoscope - CEA"/>
            <person name="William W."/>
        </authorList>
    </citation>
    <scope>NUCLEOTIDE SEQUENCE [LARGE SCALE GENOMIC DNA]</scope>
</reference>
<evidence type="ECO:0000256" key="1">
    <source>
        <dbReference type="ARBA" id="ARBA00005705"/>
    </source>
</evidence>
<sequence>MNNTIATYHNTSLHCYLEVRRKTAKDPMADLFVALPPVTANSAVVFGKNSNRPASEVQDVIYCPAKDHLRGEKVKCTYIDIDQVNHTHAVILSKPSWMWGAEMGANEQGLAVGNAPVWTKLNGPKDLEKKLLGTDMVRLSLERASTAREALNVITELLANPGQGGPCTDEPGKDGWCFHNSFLIADSSEAWVLETAGALWAAEKISDGVRNISNELSIRTKMDLTSPSLVQEAKNLGLYSDDIGEFDFKSTFCAQSQAGNTSANSTSFRYRHGHEVMEKAISSGKFGYQDMFRILRDEEGGICMMDGGFITAGSQVSVLFPASSPAPSVHWFTGTPNPATSIYKPFFFGPGAAVGDVTLSPPNEAVCDQGDRGHALYRGHKKLCNMMDTQEEKGHSVLGQLRELEKKCCEDVDEIVANYNEATFPKLKQIFQHMASMEINFYL</sequence>
<dbReference type="GO" id="GO:0016805">
    <property type="term" value="F:dipeptidase activity"/>
    <property type="evidence" value="ECO:0007669"/>
    <property type="project" value="InterPro"/>
</dbReference>
<dbReference type="GO" id="GO:0006508">
    <property type="term" value="P:proteolysis"/>
    <property type="evidence" value="ECO:0007669"/>
    <property type="project" value="InterPro"/>
</dbReference>
<dbReference type="Gene3D" id="3.60.60.10">
    <property type="entry name" value="Penicillin V Acylase, Chain A"/>
    <property type="match status" value="1"/>
</dbReference>
<dbReference type="AlphaFoldDB" id="A0AAV2HHH4"/>
<dbReference type="InterPro" id="IPR005322">
    <property type="entry name" value="Peptidase_C69"/>
</dbReference>
<evidence type="ECO:0000313" key="3">
    <source>
        <dbReference type="Proteomes" id="UP001497497"/>
    </source>
</evidence>
<comment type="caution">
    <text evidence="2">The sequence shown here is derived from an EMBL/GenBank/DDBJ whole genome shotgun (WGS) entry which is preliminary data.</text>
</comment>
<gene>
    <name evidence="2" type="ORF">GSLYS_00007454001</name>
</gene>
<dbReference type="GO" id="GO:0070004">
    <property type="term" value="F:cysteine-type exopeptidase activity"/>
    <property type="evidence" value="ECO:0007669"/>
    <property type="project" value="InterPro"/>
</dbReference>
<comment type="similarity">
    <text evidence="1">Belongs to the peptidase C69 family. Secernin subfamily.</text>
</comment>
<dbReference type="Proteomes" id="UP001497497">
    <property type="component" value="Unassembled WGS sequence"/>
</dbReference>
<evidence type="ECO:0008006" key="4">
    <source>
        <dbReference type="Google" id="ProtNLM"/>
    </source>
</evidence>
<name>A0AAV2HHH4_LYMST</name>
<proteinExistence type="inferred from homology"/>
<dbReference type="PANTHER" id="PTHR12994">
    <property type="entry name" value="SECERNIN"/>
    <property type="match status" value="1"/>
</dbReference>
<protein>
    <recommendedName>
        <fullName evidence="4">Secernin-2</fullName>
    </recommendedName>
</protein>
<evidence type="ECO:0000313" key="2">
    <source>
        <dbReference type="EMBL" id="CAL1533494.1"/>
    </source>
</evidence>